<accession>A0ABM5J646</accession>
<proteinExistence type="predicted"/>
<dbReference type="Proteomes" id="UP001652680">
    <property type="component" value="Unassembled WGS sequence"/>
</dbReference>
<protein>
    <submittedName>
        <fullName evidence="1">Uncharacterized protein</fullName>
    </submittedName>
</protein>
<reference evidence="1" key="2">
    <citation type="submission" date="2025-05" db="UniProtKB">
        <authorList>
            <consortium name="EnsemblMetazoa"/>
        </authorList>
    </citation>
    <scope>IDENTIFICATION</scope>
</reference>
<reference evidence="2" key="1">
    <citation type="journal article" date="2021" name="Elife">
        <title>Highly contiguous assemblies of 101 drosophilid genomes.</title>
        <authorList>
            <person name="Kim B.Y."/>
            <person name="Wang J.R."/>
            <person name="Miller D.E."/>
            <person name="Barmina O."/>
            <person name="Delaney E."/>
            <person name="Thompson A."/>
            <person name="Comeault A.A."/>
            <person name="Peede D."/>
            <person name="D'Agostino E.R."/>
            <person name="Pelaez J."/>
            <person name="Aguilar J.M."/>
            <person name="Haji D."/>
            <person name="Matsunaga T."/>
            <person name="Armstrong E.E."/>
            <person name="Zych M."/>
            <person name="Ogawa Y."/>
            <person name="Stamenkovic-Radak M."/>
            <person name="Jelic M."/>
            <person name="Veselinovic M.S."/>
            <person name="Tanaskovic M."/>
            <person name="Eric P."/>
            <person name="Gao J.J."/>
            <person name="Katoh T.K."/>
            <person name="Toda M.J."/>
            <person name="Watabe H."/>
            <person name="Watada M."/>
            <person name="Davis J.S."/>
            <person name="Moyle L.C."/>
            <person name="Manoli G."/>
            <person name="Bertolini E."/>
            <person name="Kostal V."/>
            <person name="Hawley R.S."/>
            <person name="Takahashi A."/>
            <person name="Jones C.D."/>
            <person name="Price D.K."/>
            <person name="Whiteman N."/>
            <person name="Kopp A."/>
            <person name="Matute D.R."/>
            <person name="Petrov D.A."/>
        </authorList>
    </citation>
    <scope>NUCLEOTIDE SEQUENCE [LARGE SCALE GENOMIC DNA]</scope>
</reference>
<evidence type="ECO:0000313" key="1">
    <source>
        <dbReference type="EnsemblMetazoa" id="XP_044314298.1"/>
    </source>
</evidence>
<keyword evidence="2" id="KW-1185">Reference proteome</keyword>
<organism evidence="1 2">
    <name type="scientific">Drosophila rhopaloa</name>
    <name type="common">Fruit fly</name>
    <dbReference type="NCBI Taxonomy" id="1041015"/>
    <lineage>
        <taxon>Eukaryota</taxon>
        <taxon>Metazoa</taxon>
        <taxon>Ecdysozoa</taxon>
        <taxon>Arthropoda</taxon>
        <taxon>Hexapoda</taxon>
        <taxon>Insecta</taxon>
        <taxon>Pterygota</taxon>
        <taxon>Neoptera</taxon>
        <taxon>Endopterygota</taxon>
        <taxon>Diptera</taxon>
        <taxon>Brachycera</taxon>
        <taxon>Muscomorpha</taxon>
        <taxon>Ephydroidea</taxon>
        <taxon>Drosophilidae</taxon>
        <taxon>Drosophila</taxon>
        <taxon>Sophophora</taxon>
    </lineage>
</organism>
<dbReference type="RefSeq" id="XP_044314298.1">
    <property type="nucleotide sequence ID" value="XM_044458363.1"/>
</dbReference>
<dbReference type="GeneID" id="123037472"/>
<evidence type="ECO:0000313" key="2">
    <source>
        <dbReference type="Proteomes" id="UP001652680"/>
    </source>
</evidence>
<name>A0ABM5J646_DRORH</name>
<dbReference type="EnsemblMetazoa" id="XM_044458363.1">
    <property type="protein sequence ID" value="XP_044314298.1"/>
    <property type="gene ID" value="LOC123037472"/>
</dbReference>
<sequence length="102" mass="11447">MHISRNIGALYDIHFNEVRIEIKEKNQYGYSITSDSLTMHYVKEGILKNRLLAVKSMGGVSCTGNQIKNKIVRILGDFGCDLLMDDQIIVTDRGANMKAAKD</sequence>